<sequence>MSKKITKFICFLVTAVMLCSCSAKGGDDVEKGKDPAKSGEKTEAAAEGQASSGKLSWRKTEIQIPEGAAYINSLNYLADGAIRINSTDQDGQNAAVWDSRDNGGTWENADADMSLTSEYGYHYSAEGNLYIFDNERLAISAGDGTESQSIHAGEKEMLFDAAMAGNTLAVLVSDQNNRLRLDIYDLDTMSCRTLENGELSQYLNSQSVGGIALDSSGEILYLKIEEIKGIKLARYDLKQDQLESLADQDTMNRLLNREEKNGLPNPREEVFLSFAVNDAEDRMVVCMMDLVSNQTKLYLCEKGTWEEERKTASEGGLRIYSLDLRGGTSVRQAAALFQEMHPELEVSYETGYTGEDGVTLSDAIRTLNTELMAGEGPDLLILDGLPADSYAEKGILEDLTDIVEPEKEKYFYNIISAYNGGGKIYKVPTAFSVPVLLGDGEILAAENMDQLMDVFEKKADTGIPFITPENFAGTAGSLFITSDILQETVDEGKLADFYKDLEKLAAQSMTDGERQELEEYNRMTYWAENYPICSQPELELYYGEAQAGADKLSIYEDYIRILALRRDKGLTYQYLNREKGNYFIAESVLGINSAGKNPEAARQFLTYYLSGEAQRTDLFSSFSVIRSVMEGRDYDKYISESGESTGSISRKDTPDKMMYLNKIRPAELQELTAFFEGCSLPVRDDSVVLRKVMEQADACLFEGKDPESAAKEVCSEVNLYLSE</sequence>
<keyword evidence="2" id="KW-0732">Signal</keyword>
<dbReference type="SUPFAM" id="SSF53850">
    <property type="entry name" value="Periplasmic binding protein-like II"/>
    <property type="match status" value="1"/>
</dbReference>
<feature type="signal peptide" evidence="2">
    <location>
        <begin position="1"/>
        <end position="25"/>
    </location>
</feature>
<dbReference type="RefSeq" id="WP_125129286.1">
    <property type="nucleotide sequence ID" value="NZ_RHJS01000002.1"/>
</dbReference>
<organism evidence="3 4">
    <name type="scientific">Schaedlerella arabinosiphila</name>
    <dbReference type="NCBI Taxonomy" id="2044587"/>
    <lineage>
        <taxon>Bacteria</taxon>
        <taxon>Bacillati</taxon>
        <taxon>Bacillota</taxon>
        <taxon>Clostridia</taxon>
        <taxon>Lachnospirales</taxon>
        <taxon>Lachnospiraceae</taxon>
        <taxon>Schaedlerella</taxon>
    </lineage>
</organism>
<feature type="compositionally biased region" description="Basic and acidic residues" evidence="1">
    <location>
        <begin position="25"/>
        <end position="44"/>
    </location>
</feature>
<feature type="region of interest" description="Disordered" evidence="1">
    <location>
        <begin position="25"/>
        <end position="57"/>
    </location>
</feature>
<comment type="caution">
    <text evidence="3">The sequence shown here is derived from an EMBL/GenBank/DDBJ whole genome shotgun (WGS) entry which is preliminary data.</text>
</comment>
<keyword evidence="4" id="KW-1185">Reference proteome</keyword>
<dbReference type="SUPFAM" id="SSF82171">
    <property type="entry name" value="DPP6 N-terminal domain-like"/>
    <property type="match status" value="1"/>
</dbReference>
<gene>
    <name evidence="3" type="ORF">EBB54_24370</name>
</gene>
<dbReference type="EMBL" id="RHJS01000002">
    <property type="protein sequence ID" value="RRK34123.1"/>
    <property type="molecule type" value="Genomic_DNA"/>
</dbReference>
<dbReference type="AlphaFoldDB" id="A0A426DMY9"/>
<evidence type="ECO:0000313" key="3">
    <source>
        <dbReference type="EMBL" id="RRK34123.1"/>
    </source>
</evidence>
<dbReference type="InterPro" id="IPR006059">
    <property type="entry name" value="SBP"/>
</dbReference>
<evidence type="ECO:0000313" key="4">
    <source>
        <dbReference type="Proteomes" id="UP000274920"/>
    </source>
</evidence>
<feature type="chain" id="PRO_5019573514" evidence="2">
    <location>
        <begin position="26"/>
        <end position="723"/>
    </location>
</feature>
<dbReference type="Gene3D" id="3.40.190.10">
    <property type="entry name" value="Periplasmic binding protein-like II"/>
    <property type="match status" value="1"/>
</dbReference>
<accession>A0A426DMY9</accession>
<name>A0A426DMY9_9FIRM</name>
<reference evidence="3" key="1">
    <citation type="submission" date="2018-10" db="EMBL/GenBank/DDBJ databases">
        <title>Schaedlerella arabinophila gen. nov. sp. nov., isolated from the mouse intestinal tract and comparative analysis with the genome of the closely related altered Schaedler flora strain ASF502.</title>
        <authorList>
            <person name="Miyake S."/>
            <person name="Soh M."/>
            <person name="Seedorf H."/>
        </authorList>
    </citation>
    <scope>NUCLEOTIDE SEQUENCE [LARGE SCALE GENOMIC DNA]</scope>
    <source>
        <strain evidence="3">DSM 106076</strain>
    </source>
</reference>
<evidence type="ECO:0000256" key="1">
    <source>
        <dbReference type="SAM" id="MobiDB-lite"/>
    </source>
</evidence>
<dbReference type="Pfam" id="PF01547">
    <property type="entry name" value="SBP_bac_1"/>
    <property type="match status" value="1"/>
</dbReference>
<dbReference type="Proteomes" id="UP000274920">
    <property type="component" value="Unassembled WGS sequence"/>
</dbReference>
<dbReference type="PROSITE" id="PS51257">
    <property type="entry name" value="PROKAR_LIPOPROTEIN"/>
    <property type="match status" value="1"/>
</dbReference>
<proteinExistence type="predicted"/>
<evidence type="ECO:0000256" key="2">
    <source>
        <dbReference type="SAM" id="SignalP"/>
    </source>
</evidence>
<protein>
    <submittedName>
        <fullName evidence="3">Extracellular solute-binding protein</fullName>
    </submittedName>
</protein>